<evidence type="ECO:0000313" key="3">
    <source>
        <dbReference type="EMBL" id="CAI9094549.1"/>
    </source>
</evidence>
<dbReference type="SUPFAM" id="SSF81383">
    <property type="entry name" value="F-box domain"/>
    <property type="match status" value="1"/>
</dbReference>
<sequence length="443" mass="50329">MEDTAIIHPAALEKSARKRKRPELLQTESSSRSSSIFQLDELNQDLLEQVLAWLPTSNFYRLTSVCKRWKSAASSATFKLTCSKIPAREPWFFMVDPQDPQLKNPLFVFDSAENSWKQISFFSSPYFQQLEKQSSGNFVPVAASGGLICFMSSQFEFIVCNPLTSSYKKLPPLRSSEQSINHLQAIAMISTPESYKIVLVHGEISQLSFRVYSSMKHQWEEEEKMHHRRSDSVDHSAHPCSETGSSAMEDDDDHAVYFLSKCGNVVSTDLQRSPCKQYSSVIIDRNAEKIMYFFSNSGRIVACNLTKKSYFEYPRILPLCYEYSIDLVESNGEVYVVLLMEFLESASLRVWKFDELAQSWDQIAAMPPSMSHEFYGKKVDINCSGGGNEKQVLVCLNSAEVCSYFLCNLVENQWEEVPKCSVGGEVKDFSCAFTFEPRIEASV</sequence>
<feature type="domain" description="F-box" evidence="2">
    <location>
        <begin position="36"/>
        <end position="81"/>
    </location>
</feature>
<dbReference type="InterPro" id="IPR005174">
    <property type="entry name" value="KIB1-4_b-propeller"/>
</dbReference>
<dbReference type="AlphaFoldDB" id="A0AAV1CFQ7"/>
<dbReference type="PANTHER" id="PTHR31672:SF7">
    <property type="entry name" value="F-BOX DOMAIN-CONTAINING PROTEIN"/>
    <property type="match status" value="1"/>
</dbReference>
<proteinExistence type="predicted"/>
<name>A0AAV1CFQ7_OLDCO</name>
<dbReference type="SUPFAM" id="SSF50965">
    <property type="entry name" value="Galactose oxidase, central domain"/>
    <property type="match status" value="1"/>
</dbReference>
<organism evidence="3 4">
    <name type="scientific">Oldenlandia corymbosa var. corymbosa</name>
    <dbReference type="NCBI Taxonomy" id="529605"/>
    <lineage>
        <taxon>Eukaryota</taxon>
        <taxon>Viridiplantae</taxon>
        <taxon>Streptophyta</taxon>
        <taxon>Embryophyta</taxon>
        <taxon>Tracheophyta</taxon>
        <taxon>Spermatophyta</taxon>
        <taxon>Magnoliopsida</taxon>
        <taxon>eudicotyledons</taxon>
        <taxon>Gunneridae</taxon>
        <taxon>Pentapetalae</taxon>
        <taxon>asterids</taxon>
        <taxon>lamiids</taxon>
        <taxon>Gentianales</taxon>
        <taxon>Rubiaceae</taxon>
        <taxon>Rubioideae</taxon>
        <taxon>Spermacoceae</taxon>
        <taxon>Hedyotis-Oldenlandia complex</taxon>
        <taxon>Oldenlandia</taxon>
    </lineage>
</organism>
<dbReference type="Gene3D" id="1.20.1280.50">
    <property type="match status" value="1"/>
</dbReference>
<reference evidence="3" key="1">
    <citation type="submission" date="2023-03" db="EMBL/GenBank/DDBJ databases">
        <authorList>
            <person name="Julca I."/>
        </authorList>
    </citation>
    <scope>NUCLEOTIDE SEQUENCE</scope>
</reference>
<dbReference type="PROSITE" id="PS50181">
    <property type="entry name" value="FBOX"/>
    <property type="match status" value="1"/>
</dbReference>
<protein>
    <submittedName>
        <fullName evidence="3">OLC1v1030309C1</fullName>
    </submittedName>
</protein>
<keyword evidence="4" id="KW-1185">Reference proteome</keyword>
<dbReference type="InterPro" id="IPR036047">
    <property type="entry name" value="F-box-like_dom_sf"/>
</dbReference>
<evidence type="ECO:0000256" key="1">
    <source>
        <dbReference type="SAM" id="MobiDB-lite"/>
    </source>
</evidence>
<gene>
    <name evidence="3" type="ORF">OLC1_LOCUS5690</name>
</gene>
<dbReference type="EMBL" id="OX459119">
    <property type="protein sequence ID" value="CAI9094549.1"/>
    <property type="molecule type" value="Genomic_DNA"/>
</dbReference>
<dbReference type="InterPro" id="IPR001810">
    <property type="entry name" value="F-box_dom"/>
</dbReference>
<evidence type="ECO:0000259" key="2">
    <source>
        <dbReference type="PROSITE" id="PS50181"/>
    </source>
</evidence>
<feature type="region of interest" description="Disordered" evidence="1">
    <location>
        <begin position="223"/>
        <end position="248"/>
    </location>
</feature>
<accession>A0AAV1CFQ7</accession>
<dbReference type="Pfam" id="PF03478">
    <property type="entry name" value="Beta-prop_KIB1-4"/>
    <property type="match status" value="1"/>
</dbReference>
<dbReference type="Pfam" id="PF00646">
    <property type="entry name" value="F-box"/>
    <property type="match status" value="1"/>
</dbReference>
<dbReference type="PANTHER" id="PTHR31672">
    <property type="entry name" value="BNACNNG10540D PROTEIN"/>
    <property type="match status" value="1"/>
</dbReference>
<dbReference type="InterPro" id="IPR011043">
    <property type="entry name" value="Gal_Oxase/kelch_b-propeller"/>
</dbReference>
<evidence type="ECO:0000313" key="4">
    <source>
        <dbReference type="Proteomes" id="UP001161247"/>
    </source>
</evidence>
<dbReference type="InterPro" id="IPR050796">
    <property type="entry name" value="SCF_F-box_component"/>
</dbReference>
<feature type="compositionally biased region" description="Basic and acidic residues" evidence="1">
    <location>
        <begin position="223"/>
        <end position="237"/>
    </location>
</feature>
<dbReference type="Proteomes" id="UP001161247">
    <property type="component" value="Chromosome 2"/>
</dbReference>